<evidence type="ECO:0000313" key="3">
    <source>
        <dbReference type="Proteomes" id="UP000725649"/>
    </source>
</evidence>
<proteinExistence type="predicted"/>
<reference evidence="2" key="1">
    <citation type="submission" date="2019-04" db="EMBL/GenBank/DDBJ databases">
        <title>Evolution of Biomass-Degrading Anaerobic Consortia Revealed by Metagenomics.</title>
        <authorList>
            <person name="Peng X."/>
        </authorList>
    </citation>
    <scope>NUCLEOTIDE SEQUENCE</scope>
    <source>
        <strain evidence="2">SIG66</strain>
    </source>
</reference>
<dbReference type="EMBL" id="SUVG01000004">
    <property type="protein sequence ID" value="MBE6421357.1"/>
    <property type="molecule type" value="Genomic_DNA"/>
</dbReference>
<feature type="region of interest" description="Disordered" evidence="1">
    <location>
        <begin position="64"/>
        <end position="90"/>
    </location>
</feature>
<accession>A0A928DP42</accession>
<name>A0A928DP42_9BACT</name>
<dbReference type="Proteomes" id="UP000725649">
    <property type="component" value="Unassembled WGS sequence"/>
</dbReference>
<comment type="caution">
    <text evidence="2">The sequence shown here is derived from an EMBL/GenBank/DDBJ whole genome shotgun (WGS) entry which is preliminary data.</text>
</comment>
<gene>
    <name evidence="2" type="ORF">E7027_04410</name>
</gene>
<organism evidence="2 3">
    <name type="scientific">Candidatus Avelusimicrobium gallicola</name>
    <dbReference type="NCBI Taxonomy" id="2562704"/>
    <lineage>
        <taxon>Bacteria</taxon>
        <taxon>Pseudomonadati</taxon>
        <taxon>Elusimicrobiota</taxon>
        <taxon>Elusimicrobia</taxon>
        <taxon>Elusimicrobiales</taxon>
        <taxon>Elusimicrobiaceae</taxon>
        <taxon>Candidatus Avelusimicrobium</taxon>
    </lineage>
</organism>
<evidence type="ECO:0000313" key="2">
    <source>
        <dbReference type="EMBL" id="MBE6421357.1"/>
    </source>
</evidence>
<protein>
    <submittedName>
        <fullName evidence="2">Uncharacterized protein</fullName>
    </submittedName>
</protein>
<feature type="compositionally biased region" description="Basic and acidic residues" evidence="1">
    <location>
        <begin position="71"/>
        <end position="82"/>
    </location>
</feature>
<evidence type="ECO:0000256" key="1">
    <source>
        <dbReference type="SAM" id="MobiDB-lite"/>
    </source>
</evidence>
<sequence length="129" mass="13010">MSWWSKKVKKHMGKIAGVTLGALAGYLTMGVGAGLPAALGWGTAGGLAGYAGGDSVDTAHAAAKLQEQQADEAKKQAEEQKKATLAAAEAESINADRAALKTRKKYGRASTVLGGTANAGGAAKRLLGE</sequence>
<dbReference type="AlphaFoldDB" id="A0A928DP42"/>